<feature type="transmembrane region" description="Helical" evidence="12">
    <location>
        <begin position="15"/>
        <end position="35"/>
    </location>
</feature>
<dbReference type="GO" id="GO:0015648">
    <property type="term" value="F:lipid-linked peptidoglycan transporter activity"/>
    <property type="evidence" value="ECO:0007669"/>
    <property type="project" value="TreeGrafter"/>
</dbReference>
<keyword evidence="4 12" id="KW-0812">Transmembrane</keyword>
<dbReference type="GO" id="GO:0008955">
    <property type="term" value="F:peptidoglycan glycosyltransferase activity"/>
    <property type="evidence" value="ECO:0007669"/>
    <property type="project" value="UniProtKB-EC"/>
</dbReference>
<evidence type="ECO:0000256" key="2">
    <source>
        <dbReference type="ARBA" id="ARBA00022676"/>
    </source>
</evidence>
<feature type="transmembrane region" description="Helical" evidence="12">
    <location>
        <begin position="109"/>
        <end position="142"/>
    </location>
</feature>
<evidence type="ECO:0000256" key="4">
    <source>
        <dbReference type="ARBA" id="ARBA00022692"/>
    </source>
</evidence>
<feature type="transmembrane region" description="Helical" evidence="12">
    <location>
        <begin position="210"/>
        <end position="230"/>
    </location>
</feature>
<dbReference type="InterPro" id="IPR001182">
    <property type="entry name" value="FtsW/RodA"/>
</dbReference>
<evidence type="ECO:0000256" key="7">
    <source>
        <dbReference type="ARBA" id="ARBA00022989"/>
    </source>
</evidence>
<gene>
    <name evidence="13" type="ORF">METZ01_LOCUS9036</name>
</gene>
<dbReference type="PANTHER" id="PTHR30474:SF2">
    <property type="entry name" value="PEPTIDOGLYCAN GLYCOSYLTRANSFERASE FTSW-RELATED"/>
    <property type="match status" value="1"/>
</dbReference>
<accession>A0A381NNH9</accession>
<evidence type="ECO:0000256" key="11">
    <source>
        <dbReference type="ARBA" id="ARBA00049902"/>
    </source>
</evidence>
<dbReference type="AlphaFoldDB" id="A0A381NNH9"/>
<evidence type="ECO:0000256" key="12">
    <source>
        <dbReference type="SAM" id="Phobius"/>
    </source>
</evidence>
<protein>
    <recommendedName>
        <fullName evidence="10">peptidoglycan glycosyltransferase</fullName>
        <ecNumber evidence="10">2.4.99.28</ecNumber>
    </recommendedName>
    <alternativeName>
        <fullName evidence="9">Peptidoglycan polymerase</fullName>
    </alternativeName>
</protein>
<evidence type="ECO:0000256" key="10">
    <source>
        <dbReference type="ARBA" id="ARBA00044770"/>
    </source>
</evidence>
<evidence type="ECO:0000313" key="13">
    <source>
        <dbReference type="EMBL" id="SUZ56182.1"/>
    </source>
</evidence>
<evidence type="ECO:0000256" key="8">
    <source>
        <dbReference type="ARBA" id="ARBA00023136"/>
    </source>
</evidence>
<keyword evidence="7 12" id="KW-1133">Transmembrane helix</keyword>
<feature type="transmembrane region" description="Helical" evidence="12">
    <location>
        <begin position="56"/>
        <end position="74"/>
    </location>
</feature>
<dbReference type="GO" id="GO:0005886">
    <property type="term" value="C:plasma membrane"/>
    <property type="evidence" value="ECO:0007669"/>
    <property type="project" value="TreeGrafter"/>
</dbReference>
<feature type="transmembrane region" description="Helical" evidence="12">
    <location>
        <begin position="276"/>
        <end position="298"/>
    </location>
</feature>
<keyword evidence="3" id="KW-0808">Transferase</keyword>
<keyword evidence="6" id="KW-0573">Peptidoglycan synthesis</keyword>
<dbReference type="EMBL" id="UINC01000485">
    <property type="protein sequence ID" value="SUZ56182.1"/>
    <property type="molecule type" value="Genomic_DNA"/>
</dbReference>
<dbReference type="GO" id="GO:0051301">
    <property type="term" value="P:cell division"/>
    <property type="evidence" value="ECO:0007669"/>
    <property type="project" value="InterPro"/>
</dbReference>
<feature type="transmembrane region" description="Helical" evidence="12">
    <location>
        <begin position="80"/>
        <end position="97"/>
    </location>
</feature>
<comment type="subcellular location">
    <subcellularLocation>
        <location evidence="1">Membrane</location>
        <topology evidence="1">Multi-pass membrane protein</topology>
    </subcellularLocation>
</comment>
<dbReference type="PANTHER" id="PTHR30474">
    <property type="entry name" value="CELL CYCLE PROTEIN"/>
    <property type="match status" value="1"/>
</dbReference>
<keyword evidence="2" id="KW-0328">Glycosyltransferase</keyword>
<reference evidence="13" key="1">
    <citation type="submission" date="2018-05" db="EMBL/GenBank/DDBJ databases">
        <authorList>
            <person name="Lanie J.A."/>
            <person name="Ng W.-L."/>
            <person name="Kazmierczak K.M."/>
            <person name="Andrzejewski T.M."/>
            <person name="Davidsen T.M."/>
            <person name="Wayne K.J."/>
            <person name="Tettelin H."/>
            <person name="Glass J.I."/>
            <person name="Rusch D."/>
            <person name="Podicherti R."/>
            <person name="Tsui H.-C.T."/>
            <person name="Winkler M.E."/>
        </authorList>
    </citation>
    <scope>NUCLEOTIDE SEQUENCE</scope>
</reference>
<proteinExistence type="predicted"/>
<name>A0A381NNH9_9ZZZZ</name>
<keyword evidence="5" id="KW-0133">Cell shape</keyword>
<dbReference type="Pfam" id="PF01098">
    <property type="entry name" value="FTSW_RODA_SPOVE"/>
    <property type="match status" value="1"/>
</dbReference>
<dbReference type="GO" id="GO:0032153">
    <property type="term" value="C:cell division site"/>
    <property type="evidence" value="ECO:0007669"/>
    <property type="project" value="TreeGrafter"/>
</dbReference>
<sequence length="304" mass="33936">MIFISALNTDLVNKSLLPIFLIFFVILMLVPFVGVEIKGAKRWLNFFSLRFQPIEFIKPFFVLIVAQIIGLKWIRNMNLSYFISFILLSAIVLLLILQPDLGQSILLICTWISLIFVSGVNILFLFLLFIFVIFLFLILLYLAPEKFSYIITRITSFFDPTKTDNSQSQKAIEAIKQGGLKGEGMGEGILKESVPEAHTDYIIAVISEEFGSIVSIFVISIFLFITFRIVKKIINSSNNLYKLSLCGLSSLLVFQTFIHVGVNANLLPTTGMTLPFLSYGGSSLLSSGVLAGVILNYTSLGVKN</sequence>
<dbReference type="GO" id="GO:0008360">
    <property type="term" value="P:regulation of cell shape"/>
    <property type="evidence" value="ECO:0007669"/>
    <property type="project" value="UniProtKB-KW"/>
</dbReference>
<comment type="catalytic activity">
    <reaction evidence="11">
        <text>[GlcNAc-(1-&gt;4)-Mur2Ac(oyl-L-Ala-gamma-D-Glu-L-Lys-D-Ala-D-Ala)](n)-di-trans,octa-cis-undecaprenyl diphosphate + beta-D-GlcNAc-(1-&gt;4)-Mur2Ac(oyl-L-Ala-gamma-D-Glu-L-Lys-D-Ala-D-Ala)-di-trans,octa-cis-undecaprenyl diphosphate = [GlcNAc-(1-&gt;4)-Mur2Ac(oyl-L-Ala-gamma-D-Glu-L-Lys-D-Ala-D-Ala)](n+1)-di-trans,octa-cis-undecaprenyl diphosphate + di-trans,octa-cis-undecaprenyl diphosphate + H(+)</text>
        <dbReference type="Rhea" id="RHEA:23708"/>
        <dbReference type="Rhea" id="RHEA-COMP:9602"/>
        <dbReference type="Rhea" id="RHEA-COMP:9603"/>
        <dbReference type="ChEBI" id="CHEBI:15378"/>
        <dbReference type="ChEBI" id="CHEBI:58405"/>
        <dbReference type="ChEBI" id="CHEBI:60033"/>
        <dbReference type="ChEBI" id="CHEBI:78435"/>
        <dbReference type="EC" id="2.4.99.28"/>
    </reaction>
</comment>
<feature type="transmembrane region" description="Helical" evidence="12">
    <location>
        <begin position="242"/>
        <end position="264"/>
    </location>
</feature>
<evidence type="ECO:0000256" key="6">
    <source>
        <dbReference type="ARBA" id="ARBA00022984"/>
    </source>
</evidence>
<dbReference type="GO" id="GO:0009252">
    <property type="term" value="P:peptidoglycan biosynthetic process"/>
    <property type="evidence" value="ECO:0007669"/>
    <property type="project" value="UniProtKB-KW"/>
</dbReference>
<evidence type="ECO:0000256" key="9">
    <source>
        <dbReference type="ARBA" id="ARBA00032370"/>
    </source>
</evidence>
<evidence type="ECO:0000256" key="5">
    <source>
        <dbReference type="ARBA" id="ARBA00022960"/>
    </source>
</evidence>
<organism evidence="13">
    <name type="scientific">marine metagenome</name>
    <dbReference type="NCBI Taxonomy" id="408172"/>
    <lineage>
        <taxon>unclassified sequences</taxon>
        <taxon>metagenomes</taxon>
        <taxon>ecological metagenomes</taxon>
    </lineage>
</organism>
<evidence type="ECO:0000256" key="1">
    <source>
        <dbReference type="ARBA" id="ARBA00004141"/>
    </source>
</evidence>
<evidence type="ECO:0000256" key="3">
    <source>
        <dbReference type="ARBA" id="ARBA00022679"/>
    </source>
</evidence>
<keyword evidence="8 12" id="KW-0472">Membrane</keyword>
<dbReference type="EC" id="2.4.99.28" evidence="10"/>